<dbReference type="RefSeq" id="WP_188681628.1">
    <property type="nucleotide sequence ID" value="NZ_BMNY01000003.1"/>
</dbReference>
<comment type="caution">
    <text evidence="1">The sequence shown here is derived from an EMBL/GenBank/DDBJ whole genome shotgun (WGS) entry which is preliminary data.</text>
</comment>
<dbReference type="EMBL" id="BMNY01000003">
    <property type="protein sequence ID" value="GGM77762.1"/>
    <property type="molecule type" value="Genomic_DNA"/>
</dbReference>
<gene>
    <name evidence="1" type="ORF">GCM10007108_14910</name>
</gene>
<reference evidence="1" key="1">
    <citation type="journal article" date="2014" name="Int. J. Syst. Evol. Microbiol.">
        <title>Complete genome sequence of Corynebacterium casei LMG S-19264T (=DSM 44701T), isolated from a smear-ripened cheese.</title>
        <authorList>
            <consortium name="US DOE Joint Genome Institute (JGI-PGF)"/>
            <person name="Walter F."/>
            <person name="Albersmeier A."/>
            <person name="Kalinowski J."/>
            <person name="Ruckert C."/>
        </authorList>
    </citation>
    <scope>NUCLEOTIDE SEQUENCE</scope>
    <source>
        <strain evidence="1">JCM 13583</strain>
    </source>
</reference>
<dbReference type="Proteomes" id="UP000632195">
    <property type="component" value="Unassembled WGS sequence"/>
</dbReference>
<reference evidence="1" key="2">
    <citation type="submission" date="2022-09" db="EMBL/GenBank/DDBJ databases">
        <authorList>
            <person name="Sun Q."/>
            <person name="Ohkuma M."/>
        </authorList>
    </citation>
    <scope>NUCLEOTIDE SEQUENCE</scope>
    <source>
        <strain evidence="1">JCM 13583</strain>
    </source>
</reference>
<name>A0AA37BSE0_9ARCH</name>
<keyword evidence="2" id="KW-1185">Reference proteome</keyword>
<proteinExistence type="predicted"/>
<organism evidence="1 2">
    <name type="scientific">Thermogymnomonas acidicola</name>
    <dbReference type="NCBI Taxonomy" id="399579"/>
    <lineage>
        <taxon>Archaea</taxon>
        <taxon>Methanobacteriati</taxon>
        <taxon>Thermoplasmatota</taxon>
        <taxon>Thermoplasmata</taxon>
        <taxon>Thermoplasmatales</taxon>
        <taxon>Thermogymnomonas</taxon>
    </lineage>
</organism>
<dbReference type="AlphaFoldDB" id="A0AA37BSE0"/>
<accession>A0AA37BSE0</accession>
<protein>
    <submittedName>
        <fullName evidence="1">Uncharacterized protein</fullName>
    </submittedName>
</protein>
<evidence type="ECO:0000313" key="2">
    <source>
        <dbReference type="Proteomes" id="UP000632195"/>
    </source>
</evidence>
<evidence type="ECO:0000313" key="1">
    <source>
        <dbReference type="EMBL" id="GGM77762.1"/>
    </source>
</evidence>
<sequence>MVRRDDINSIIERRREKENLREIPSVLVPVWQIKIMERFGINVDREVAEYIVLAAHEKGTWKRQRAIRKLERIFQARGDSREESARKAEEVIRLAVGDMNKE</sequence>